<sequence length="304" mass="33668">MSRVSAEDWIARYLQNLGTQRNYSAHTVAAYRRDLDAFAAFLASRARALSEASPDDVRDFVATGHRQGRSSTTLKRRLSAVRGLFRFLQTEGVVENHPALDLRAPKGARRLPEVLDPEQMAALLEQAGADPLAVRDRALFELIYSSGLRLAEVLGLDLVSLDLAAGRVRVLGKGRKTREVPVGRKAREALAAWLKVRPELAAADAAAVFVGRRGVRLGARGVQQRLRRRGIRAGLDAPVHPHMLRHAFASHLLESSGDLRAVQELLGHADIGTTQIYTHLDFQHLAQVYDRAHPRARRRTDEEA</sequence>
<dbReference type="GO" id="GO:0009037">
    <property type="term" value="F:tyrosine-based site-specific recombinase activity"/>
    <property type="evidence" value="ECO:0007669"/>
    <property type="project" value="UniProtKB-UniRule"/>
</dbReference>
<dbReference type="KEGG" id="afy:BW247_01480"/>
<dbReference type="PROSITE" id="PS51900">
    <property type="entry name" value="CB"/>
    <property type="match status" value="1"/>
</dbReference>
<keyword evidence="8 11" id="KW-0238">DNA-binding</keyword>
<keyword evidence="5 11" id="KW-0132">Cell division</keyword>
<evidence type="ECO:0000256" key="6">
    <source>
        <dbReference type="ARBA" id="ARBA00022829"/>
    </source>
</evidence>
<keyword evidence="4 11" id="KW-0963">Cytoplasm</keyword>
<evidence type="ECO:0000256" key="1">
    <source>
        <dbReference type="ARBA" id="ARBA00004496"/>
    </source>
</evidence>
<evidence type="ECO:0000259" key="12">
    <source>
        <dbReference type="PROSITE" id="PS51898"/>
    </source>
</evidence>
<feature type="domain" description="Core-binding (CB)" evidence="13">
    <location>
        <begin position="4"/>
        <end position="89"/>
    </location>
</feature>
<dbReference type="Gene3D" id="1.10.150.130">
    <property type="match status" value="1"/>
</dbReference>
<comment type="similarity">
    <text evidence="2 11">Belongs to the 'phage' integrase family. XerC subfamily.</text>
</comment>
<dbReference type="SUPFAM" id="SSF56349">
    <property type="entry name" value="DNA breaking-rejoining enzymes"/>
    <property type="match status" value="1"/>
</dbReference>
<feature type="active site" evidence="11">
    <location>
        <position position="242"/>
    </location>
</feature>
<feature type="active site" evidence="11">
    <location>
        <position position="268"/>
    </location>
</feature>
<keyword evidence="15" id="KW-1185">Reference proteome</keyword>
<dbReference type="NCBIfam" id="TIGR02224">
    <property type="entry name" value="recomb_XerC"/>
    <property type="match status" value="1"/>
</dbReference>
<dbReference type="PANTHER" id="PTHR30349:SF81">
    <property type="entry name" value="TYROSINE RECOMBINASE XERC"/>
    <property type="match status" value="1"/>
</dbReference>
<gene>
    <name evidence="11" type="primary">xerC</name>
    <name evidence="14" type="ORF">BW247_01480</name>
</gene>
<keyword evidence="6 11" id="KW-0159">Chromosome partition</keyword>
<organism evidence="14 15">
    <name type="scientific">Acidihalobacter ferrooxydans</name>
    <dbReference type="NCBI Taxonomy" id="1765967"/>
    <lineage>
        <taxon>Bacteria</taxon>
        <taxon>Pseudomonadati</taxon>
        <taxon>Pseudomonadota</taxon>
        <taxon>Gammaproteobacteria</taxon>
        <taxon>Chromatiales</taxon>
        <taxon>Ectothiorhodospiraceae</taxon>
        <taxon>Acidihalobacter</taxon>
    </lineage>
</organism>
<keyword evidence="10 11" id="KW-0131">Cell cycle</keyword>
<dbReference type="RefSeq" id="WP_076835276.1">
    <property type="nucleotide sequence ID" value="NZ_CP019434.1"/>
</dbReference>
<dbReference type="CDD" id="cd00798">
    <property type="entry name" value="INT_XerDC_C"/>
    <property type="match status" value="1"/>
</dbReference>
<name>A0A1P8UDR5_9GAMM</name>
<dbReference type="EMBL" id="CP019434">
    <property type="protein sequence ID" value="APZ41929.1"/>
    <property type="molecule type" value="Genomic_DNA"/>
</dbReference>
<protein>
    <recommendedName>
        <fullName evidence="3 11">Tyrosine recombinase XerC</fullName>
    </recommendedName>
</protein>
<dbReference type="InterPro" id="IPR011010">
    <property type="entry name" value="DNA_brk_join_enz"/>
</dbReference>
<evidence type="ECO:0000256" key="5">
    <source>
        <dbReference type="ARBA" id="ARBA00022618"/>
    </source>
</evidence>
<comment type="function">
    <text evidence="11">Site-specific tyrosine recombinase, which acts by catalyzing the cutting and rejoining of the recombining DNA molecules. The XerC-XerD complex is essential to convert dimers of the bacterial chromosome into monomers to permit their segregation at cell division. It also contributes to the segregational stability of plasmids.</text>
</comment>
<keyword evidence="7 11" id="KW-0229">DNA integration</keyword>
<dbReference type="GO" id="GO:0003677">
    <property type="term" value="F:DNA binding"/>
    <property type="evidence" value="ECO:0007669"/>
    <property type="project" value="UniProtKB-UniRule"/>
</dbReference>
<dbReference type="GO" id="GO:0051301">
    <property type="term" value="P:cell division"/>
    <property type="evidence" value="ECO:0007669"/>
    <property type="project" value="UniProtKB-UniRule"/>
</dbReference>
<feature type="active site" evidence="11">
    <location>
        <position position="173"/>
    </location>
</feature>
<evidence type="ECO:0000259" key="13">
    <source>
        <dbReference type="PROSITE" id="PS51900"/>
    </source>
</evidence>
<feature type="domain" description="Tyr recombinase" evidence="12">
    <location>
        <begin position="110"/>
        <end position="290"/>
    </location>
</feature>
<dbReference type="GO" id="GO:0006313">
    <property type="term" value="P:DNA transposition"/>
    <property type="evidence" value="ECO:0007669"/>
    <property type="project" value="UniProtKB-UniRule"/>
</dbReference>
<evidence type="ECO:0000256" key="11">
    <source>
        <dbReference type="HAMAP-Rule" id="MF_01808"/>
    </source>
</evidence>
<feature type="active site" description="O-(3'-phospho-DNA)-tyrosine intermediate" evidence="11">
    <location>
        <position position="277"/>
    </location>
</feature>
<feature type="active site" evidence="11">
    <location>
        <position position="149"/>
    </location>
</feature>
<dbReference type="Proteomes" id="UP000243807">
    <property type="component" value="Chromosome"/>
</dbReference>
<dbReference type="InterPro" id="IPR050090">
    <property type="entry name" value="Tyrosine_recombinase_XerCD"/>
</dbReference>
<feature type="active site" evidence="11">
    <location>
        <position position="245"/>
    </location>
</feature>
<dbReference type="Pfam" id="PF00589">
    <property type="entry name" value="Phage_integrase"/>
    <property type="match status" value="1"/>
</dbReference>
<evidence type="ECO:0000256" key="10">
    <source>
        <dbReference type="ARBA" id="ARBA00023306"/>
    </source>
</evidence>
<dbReference type="STRING" id="1765967.BW247_01480"/>
<dbReference type="GO" id="GO:0007059">
    <property type="term" value="P:chromosome segregation"/>
    <property type="evidence" value="ECO:0007669"/>
    <property type="project" value="UniProtKB-UniRule"/>
</dbReference>
<evidence type="ECO:0000256" key="9">
    <source>
        <dbReference type="ARBA" id="ARBA00023172"/>
    </source>
</evidence>
<dbReference type="PROSITE" id="PS51898">
    <property type="entry name" value="TYR_RECOMBINASE"/>
    <property type="match status" value="1"/>
</dbReference>
<dbReference type="PANTHER" id="PTHR30349">
    <property type="entry name" value="PHAGE INTEGRASE-RELATED"/>
    <property type="match status" value="1"/>
</dbReference>
<dbReference type="InterPro" id="IPR004107">
    <property type="entry name" value="Integrase_SAM-like_N"/>
</dbReference>
<evidence type="ECO:0000313" key="14">
    <source>
        <dbReference type="EMBL" id="APZ41929.1"/>
    </source>
</evidence>
<dbReference type="AlphaFoldDB" id="A0A1P8UDR5"/>
<evidence type="ECO:0000256" key="7">
    <source>
        <dbReference type="ARBA" id="ARBA00022908"/>
    </source>
</evidence>
<proteinExistence type="inferred from homology"/>
<evidence type="ECO:0000256" key="8">
    <source>
        <dbReference type="ARBA" id="ARBA00023125"/>
    </source>
</evidence>
<dbReference type="OrthoDB" id="9801717at2"/>
<reference evidence="14 15" key="1">
    <citation type="submission" date="2017-01" db="EMBL/GenBank/DDBJ databases">
        <title>Draft sequence of Acidihalobacter ferrooxidans strain DSM 14175 (strain V8).</title>
        <authorList>
            <person name="Khaleque H.N."/>
            <person name="Ramsay J.P."/>
            <person name="Murphy R.J.T."/>
            <person name="Kaksonen A.H."/>
            <person name="Boxall N.J."/>
            <person name="Watkin E.L.J."/>
        </authorList>
    </citation>
    <scope>NUCLEOTIDE SEQUENCE [LARGE SCALE GENOMIC DNA]</scope>
    <source>
        <strain evidence="14 15">V8</strain>
    </source>
</reference>
<dbReference type="InterPro" id="IPR044068">
    <property type="entry name" value="CB"/>
</dbReference>
<evidence type="ECO:0000256" key="3">
    <source>
        <dbReference type="ARBA" id="ARBA00015804"/>
    </source>
</evidence>
<evidence type="ECO:0000256" key="2">
    <source>
        <dbReference type="ARBA" id="ARBA00006657"/>
    </source>
</evidence>
<dbReference type="GO" id="GO:0005737">
    <property type="term" value="C:cytoplasm"/>
    <property type="evidence" value="ECO:0007669"/>
    <property type="project" value="UniProtKB-SubCell"/>
</dbReference>
<dbReference type="InterPro" id="IPR011931">
    <property type="entry name" value="Recomb_XerC"/>
</dbReference>
<dbReference type="InterPro" id="IPR002104">
    <property type="entry name" value="Integrase_catalytic"/>
</dbReference>
<dbReference type="Gene3D" id="1.10.443.10">
    <property type="entry name" value="Intergrase catalytic core"/>
    <property type="match status" value="1"/>
</dbReference>
<dbReference type="Pfam" id="PF02899">
    <property type="entry name" value="Phage_int_SAM_1"/>
    <property type="match status" value="1"/>
</dbReference>
<comment type="subunit">
    <text evidence="11">Forms a cyclic heterotetrameric complex composed of two molecules of XerC and two molecules of XerD.</text>
</comment>
<dbReference type="InterPro" id="IPR013762">
    <property type="entry name" value="Integrase-like_cat_sf"/>
</dbReference>
<dbReference type="InterPro" id="IPR010998">
    <property type="entry name" value="Integrase_recombinase_N"/>
</dbReference>
<accession>A0A1P8UDR5</accession>
<evidence type="ECO:0000256" key="4">
    <source>
        <dbReference type="ARBA" id="ARBA00022490"/>
    </source>
</evidence>
<dbReference type="InterPro" id="IPR023009">
    <property type="entry name" value="Tyrosine_recombinase_XerC/XerD"/>
</dbReference>
<dbReference type="HAMAP" id="MF_01808">
    <property type="entry name" value="Recomb_XerC_XerD"/>
    <property type="match status" value="1"/>
</dbReference>
<comment type="subcellular location">
    <subcellularLocation>
        <location evidence="1 11">Cytoplasm</location>
    </subcellularLocation>
</comment>
<evidence type="ECO:0000313" key="15">
    <source>
        <dbReference type="Proteomes" id="UP000243807"/>
    </source>
</evidence>
<keyword evidence="9 11" id="KW-0233">DNA recombination</keyword>
<dbReference type="NCBIfam" id="NF001399">
    <property type="entry name" value="PRK00283.1"/>
    <property type="match status" value="1"/>
</dbReference>